<evidence type="ECO:0000313" key="2">
    <source>
        <dbReference type="EMBL" id="BCD69640.1"/>
    </source>
</evidence>
<evidence type="ECO:0000313" key="4">
    <source>
        <dbReference type="Proteomes" id="UP000509742"/>
    </source>
</evidence>
<name>A0A6J4CYR7_9HELI</name>
<keyword evidence="2" id="KW-0540">Nuclease</keyword>
<reference evidence="2 3" key="1">
    <citation type="submission" date="2019-06" db="EMBL/GenBank/DDBJ databases">
        <title>Complete genome sequence of Helicobacter suis SNTW101c.</title>
        <authorList>
            <person name="Rimbara E."/>
            <person name="Suzuki M."/>
            <person name="Matsui H."/>
            <person name="Nakamura M."/>
            <person name="Mori S."/>
            <person name="Shibayama K."/>
        </authorList>
    </citation>
    <scope>NUCLEOTIDE SEQUENCE [LARGE SCALE GENOMIC DNA]</scope>
    <source>
        <strain evidence="2 3">SNTW101c</strain>
    </source>
</reference>
<dbReference type="EMBL" id="AP023036">
    <property type="protein sequence ID" value="BCD45190.1"/>
    <property type="molecule type" value="Genomic_DNA"/>
</dbReference>
<dbReference type="OrthoDB" id="5318962at2"/>
<keyword evidence="4" id="KW-1185">Reference proteome</keyword>
<dbReference type="GO" id="GO:0004519">
    <property type="term" value="F:endonuclease activity"/>
    <property type="evidence" value="ECO:0007669"/>
    <property type="project" value="UniProtKB-KW"/>
</dbReference>
<gene>
    <name evidence="1" type="ORF">NHP190020_02290</name>
    <name evidence="2" type="ORF">SNTW_02850</name>
</gene>
<reference evidence="1 4" key="2">
    <citation type="submission" date="2020-04" db="EMBL/GenBank/DDBJ databases">
        <title>Genomic analysis of gastric non-Helicobacter pylori Helicobacters isolated in Japan.</title>
        <authorList>
            <person name="Suzuki M."/>
            <person name="Rimbara E."/>
        </authorList>
    </citation>
    <scope>NUCLEOTIDE SEQUENCE [LARGE SCALE GENOMIC DNA]</scope>
    <source>
        <strain evidence="1 4">NHP19-0020</strain>
    </source>
</reference>
<protein>
    <submittedName>
        <fullName evidence="2">CfrBI family restriction endonuclease</fullName>
    </submittedName>
</protein>
<dbReference type="EMBL" id="AP019774">
    <property type="protein sequence ID" value="BCD69640.1"/>
    <property type="molecule type" value="Genomic_DNA"/>
</dbReference>
<dbReference type="REBASE" id="397252">
    <property type="entry name" value="Hpy4003ORF2820P"/>
</dbReference>
<dbReference type="Pfam" id="PF09516">
    <property type="entry name" value="RE_CfrBI"/>
    <property type="match status" value="1"/>
</dbReference>
<keyword evidence="2" id="KW-0378">Hydrolase</keyword>
<organism evidence="2 3">
    <name type="scientific">Helicobacter suis</name>
    <dbReference type="NCBI Taxonomy" id="104628"/>
    <lineage>
        <taxon>Bacteria</taxon>
        <taxon>Pseudomonadati</taxon>
        <taxon>Campylobacterota</taxon>
        <taxon>Epsilonproteobacteria</taxon>
        <taxon>Campylobacterales</taxon>
        <taxon>Helicobacteraceae</taxon>
        <taxon>Helicobacter</taxon>
    </lineage>
</organism>
<dbReference type="InterPro" id="IPR019042">
    <property type="entry name" value="Restrct_endonuc_II_CfrBI"/>
</dbReference>
<dbReference type="Proteomes" id="UP000317935">
    <property type="component" value="Chromosome"/>
</dbReference>
<sequence length="288" mass="32930">MNLDEVMVEQIINKLLRGEDYRDEIINAINVEFLDFALFFFKQILEAKMQDEALYLAWYKKHFISNPDITPKEAAIYAGINEKTIRNIYGCGTKEVILDVAQNNMDYLENLLHALGESENIGIHLKITHKSISVELDLNESLVVINALATKKIALRGGAWSSVGKKVEKPLLLALCQKCGVSEGFYSAKTFCKDKNLAYDREVDFKLYNADKSQEYRVEVKLMGKGNPESADAVMARESHIFVADTLSDQNKRQLKDWNIEFLELKGNKHCINDFRSILKRLHIPHKT</sequence>
<evidence type="ECO:0000313" key="1">
    <source>
        <dbReference type="EMBL" id="BCD45190.1"/>
    </source>
</evidence>
<accession>A0A6J4CYR7</accession>
<dbReference type="RefSeq" id="WP_064430216.1">
    <property type="nucleotide sequence ID" value="NZ_AP019774.1"/>
</dbReference>
<keyword evidence="2" id="KW-0255">Endonuclease</keyword>
<proteinExistence type="predicted"/>
<dbReference type="Proteomes" id="UP000509742">
    <property type="component" value="Chromosome"/>
</dbReference>
<dbReference type="AlphaFoldDB" id="A0A6J4CYR7"/>
<evidence type="ECO:0000313" key="3">
    <source>
        <dbReference type="Proteomes" id="UP000317935"/>
    </source>
</evidence>